<comment type="caution">
    <text evidence="1">The sequence shown here is derived from an EMBL/GenBank/DDBJ whole genome shotgun (WGS) entry which is preliminary data.</text>
</comment>
<reference evidence="1 2" key="1">
    <citation type="submission" date="2021-06" db="EMBL/GenBank/DDBJ databases">
        <title>Caerostris extrusa draft genome.</title>
        <authorList>
            <person name="Kono N."/>
            <person name="Arakawa K."/>
        </authorList>
    </citation>
    <scope>NUCLEOTIDE SEQUENCE [LARGE SCALE GENOMIC DNA]</scope>
</reference>
<name>A0AAV4TKQ8_CAEEX</name>
<keyword evidence="2" id="KW-1185">Reference proteome</keyword>
<proteinExistence type="predicted"/>
<organism evidence="1 2">
    <name type="scientific">Caerostris extrusa</name>
    <name type="common">Bark spider</name>
    <name type="synonym">Caerostris bankana</name>
    <dbReference type="NCBI Taxonomy" id="172846"/>
    <lineage>
        <taxon>Eukaryota</taxon>
        <taxon>Metazoa</taxon>
        <taxon>Ecdysozoa</taxon>
        <taxon>Arthropoda</taxon>
        <taxon>Chelicerata</taxon>
        <taxon>Arachnida</taxon>
        <taxon>Araneae</taxon>
        <taxon>Araneomorphae</taxon>
        <taxon>Entelegynae</taxon>
        <taxon>Araneoidea</taxon>
        <taxon>Araneidae</taxon>
        <taxon>Caerostris</taxon>
    </lineage>
</organism>
<dbReference type="EMBL" id="BPLR01011354">
    <property type="protein sequence ID" value="GIY45997.1"/>
    <property type="molecule type" value="Genomic_DNA"/>
</dbReference>
<dbReference type="AlphaFoldDB" id="A0AAV4TKQ8"/>
<gene>
    <name evidence="1" type="ORF">CEXT_790041</name>
</gene>
<accession>A0AAV4TKQ8</accession>
<dbReference type="Proteomes" id="UP001054945">
    <property type="component" value="Unassembled WGS sequence"/>
</dbReference>
<sequence>MIAVPSEASAFLGFPCCDKPLVDHHEPIAKDLAVSVELAMLVLKLKKRATTLTTNKYLDTYANDDICCPEVRHGLRRYISCRKQHRH</sequence>
<evidence type="ECO:0000313" key="2">
    <source>
        <dbReference type="Proteomes" id="UP001054945"/>
    </source>
</evidence>
<evidence type="ECO:0000313" key="1">
    <source>
        <dbReference type="EMBL" id="GIY45997.1"/>
    </source>
</evidence>
<protein>
    <submittedName>
        <fullName evidence="1">Uncharacterized protein</fullName>
    </submittedName>
</protein>